<feature type="domain" description="Reverse transcriptase" evidence="1">
    <location>
        <begin position="18"/>
        <end position="102"/>
    </location>
</feature>
<feature type="non-terminal residue" evidence="2">
    <location>
        <position position="106"/>
    </location>
</feature>
<dbReference type="Pfam" id="PF00078">
    <property type="entry name" value="RVT_1"/>
    <property type="match status" value="1"/>
</dbReference>
<accession>A0A1B6H2I4</accession>
<dbReference type="GO" id="GO:0071897">
    <property type="term" value="P:DNA biosynthetic process"/>
    <property type="evidence" value="ECO:0007669"/>
    <property type="project" value="UniProtKB-ARBA"/>
</dbReference>
<dbReference type="InterPro" id="IPR043502">
    <property type="entry name" value="DNA/RNA_pol_sf"/>
</dbReference>
<evidence type="ECO:0000313" key="2">
    <source>
        <dbReference type="EMBL" id="JAS68899.1"/>
    </source>
</evidence>
<gene>
    <name evidence="2" type="ORF">g.50086</name>
</gene>
<dbReference type="PANTHER" id="PTHR33332">
    <property type="entry name" value="REVERSE TRANSCRIPTASE DOMAIN-CONTAINING PROTEIN"/>
    <property type="match status" value="1"/>
</dbReference>
<organism evidence="2">
    <name type="scientific">Cuerna arida</name>
    <dbReference type="NCBI Taxonomy" id="1464854"/>
    <lineage>
        <taxon>Eukaryota</taxon>
        <taxon>Metazoa</taxon>
        <taxon>Ecdysozoa</taxon>
        <taxon>Arthropoda</taxon>
        <taxon>Hexapoda</taxon>
        <taxon>Insecta</taxon>
        <taxon>Pterygota</taxon>
        <taxon>Neoptera</taxon>
        <taxon>Paraneoptera</taxon>
        <taxon>Hemiptera</taxon>
        <taxon>Auchenorrhyncha</taxon>
        <taxon>Membracoidea</taxon>
        <taxon>Cicadellidae</taxon>
        <taxon>Cicadellinae</taxon>
        <taxon>Proconiini</taxon>
        <taxon>Cuerna</taxon>
    </lineage>
</organism>
<dbReference type="SUPFAM" id="SSF56672">
    <property type="entry name" value="DNA/RNA polymerases"/>
    <property type="match status" value="1"/>
</dbReference>
<feature type="non-terminal residue" evidence="2">
    <location>
        <position position="1"/>
    </location>
</feature>
<name>A0A1B6H2I4_9HEMI</name>
<dbReference type="AlphaFoldDB" id="A0A1B6H2I4"/>
<protein>
    <recommendedName>
        <fullName evidence="1">Reverse transcriptase domain-containing protein</fullName>
    </recommendedName>
</protein>
<sequence length="106" mass="12077">SLKSNNMKSSFSCHQNFLLTLFEKHKILYDLQFGFRPGKSTVGAITQLVDFIVEGFETHQRTLSVFLDFSKAFDTVNHSILLHKLEGCGVRGIAHQWLHSYLSSQC</sequence>
<evidence type="ECO:0000259" key="1">
    <source>
        <dbReference type="Pfam" id="PF00078"/>
    </source>
</evidence>
<reference evidence="2" key="1">
    <citation type="submission" date="2015-11" db="EMBL/GenBank/DDBJ databases">
        <title>De novo transcriptome assembly of four potential Pierce s Disease insect vectors from Arizona vineyards.</title>
        <authorList>
            <person name="Tassone E.E."/>
        </authorList>
    </citation>
    <scope>NUCLEOTIDE SEQUENCE</scope>
</reference>
<dbReference type="EMBL" id="GECZ01000870">
    <property type="protein sequence ID" value="JAS68899.1"/>
    <property type="molecule type" value="Transcribed_RNA"/>
</dbReference>
<dbReference type="InterPro" id="IPR000477">
    <property type="entry name" value="RT_dom"/>
</dbReference>
<proteinExistence type="predicted"/>